<evidence type="ECO:0000313" key="1">
    <source>
        <dbReference type="EMBL" id="EPC47692.1"/>
    </source>
</evidence>
<gene>
    <name evidence="1" type="ORF">Lpp123_18133</name>
</gene>
<dbReference type="Pfam" id="PF21983">
    <property type="entry name" value="NikA-like"/>
    <property type="match status" value="1"/>
</dbReference>
<name>A0A829GB12_LACPA</name>
<dbReference type="AlphaFoldDB" id="A0A829GB12"/>
<reference evidence="1 2" key="1">
    <citation type="journal article" date="2013" name="PLoS ONE">
        <title>Lactobacillus paracasei comparative genomics: towards species pan-genome definition and exploitation of diversity.</title>
        <authorList>
            <person name="Smokvina T."/>
            <person name="Wels M."/>
            <person name="Polka J."/>
            <person name="Chervaux C."/>
            <person name="Brisse S."/>
            <person name="Boekhorst J."/>
            <person name="van Hylckama Vlieg J.E."/>
            <person name="Siezen R.J."/>
        </authorList>
    </citation>
    <scope>NUCLEOTIDE SEQUENCE [LARGE SCALE GENOMIC DNA]</scope>
    <source>
        <strain evidence="1 2">Lpp123</strain>
    </source>
</reference>
<sequence length="108" mass="12019">MAESPKTSSRKQINFRLSDEDFQKLTASALTMGMTPSAYAKSLAVKSRLVKPKFDHETGVQVNFALRRLGTNLNQLARKANSGDLSPLQAEQLGEIRKAVNDIWRQLS</sequence>
<dbReference type="EMBL" id="ANJW01001089">
    <property type="protein sequence ID" value="EPC47692.1"/>
    <property type="molecule type" value="Genomic_DNA"/>
</dbReference>
<dbReference type="InterPro" id="IPR053842">
    <property type="entry name" value="NikA-like"/>
</dbReference>
<comment type="caution">
    <text evidence="1">The sequence shown here is derived from an EMBL/GenBank/DDBJ whole genome shotgun (WGS) entry which is preliminary data.</text>
</comment>
<accession>A0A829GB12</accession>
<protein>
    <submittedName>
        <fullName evidence="1">Mobilization protein</fullName>
    </submittedName>
</protein>
<dbReference type="Proteomes" id="UP000014316">
    <property type="component" value="Unassembled WGS sequence"/>
</dbReference>
<evidence type="ECO:0000313" key="2">
    <source>
        <dbReference type="Proteomes" id="UP000014316"/>
    </source>
</evidence>
<organism evidence="1 2">
    <name type="scientific">Lacticaseibacillus paracasei subsp. paracasei Lpp123</name>
    <dbReference type="NCBI Taxonomy" id="1256201"/>
    <lineage>
        <taxon>Bacteria</taxon>
        <taxon>Bacillati</taxon>
        <taxon>Bacillota</taxon>
        <taxon>Bacilli</taxon>
        <taxon>Lactobacillales</taxon>
        <taxon>Lactobacillaceae</taxon>
        <taxon>Lacticaseibacillus</taxon>
    </lineage>
</organism>
<proteinExistence type="predicted"/>